<evidence type="ECO:0000313" key="5">
    <source>
        <dbReference type="Proteomes" id="UP000620366"/>
    </source>
</evidence>
<organism evidence="4 5">
    <name type="scientific">Feifania hominis</name>
    <dbReference type="NCBI Taxonomy" id="2763660"/>
    <lineage>
        <taxon>Bacteria</taxon>
        <taxon>Bacillati</taxon>
        <taxon>Bacillota</taxon>
        <taxon>Clostridia</taxon>
        <taxon>Eubacteriales</taxon>
        <taxon>Feifaniaceae</taxon>
        <taxon>Feifania</taxon>
    </lineage>
</organism>
<evidence type="ECO:0000256" key="1">
    <source>
        <dbReference type="ARBA" id="ARBA00007362"/>
    </source>
</evidence>
<evidence type="ECO:0000259" key="3">
    <source>
        <dbReference type="Pfam" id="PF00892"/>
    </source>
</evidence>
<sequence>MGKRQTLGMICSVASAALFGLCAALTKLATARGASVGVILFARGLLGAAFLLPYGALTRRPVRVSRGSGKKVLLLGLVGTAATLLLLNLAYCFLPVGTVTTIHFLYPAAVSAISALLFHEKIPPVTAVALAVSTGAMALFFERFTADALAGLLCAAASVFTWAFQLLYLDRSGLLHESKSAVAFWMCCITAAVGAGYGLLTGEFALGVLPEILPVMAVIAVLNNVLATVLCAAGVEHLGAGTAAVFSVFEPIASIAFGALLLRESLSAKQIAASTAILLSIFTLVSHRALTQRKSAKRRGVRRA</sequence>
<comment type="caution">
    <text evidence="4">The sequence shown here is derived from an EMBL/GenBank/DDBJ whole genome shotgun (WGS) entry which is preliminary data.</text>
</comment>
<feature type="domain" description="EamA" evidence="3">
    <location>
        <begin position="150"/>
        <end position="285"/>
    </location>
</feature>
<feature type="transmembrane region" description="Helical" evidence="2">
    <location>
        <begin position="97"/>
        <end position="118"/>
    </location>
</feature>
<dbReference type="RefSeq" id="WP_249300193.1">
    <property type="nucleotide sequence ID" value="NZ_JACRSP010000002.1"/>
</dbReference>
<feature type="transmembrane region" description="Helical" evidence="2">
    <location>
        <begin position="212"/>
        <end position="235"/>
    </location>
</feature>
<proteinExistence type="inferred from homology"/>
<name>A0A926DD42_9FIRM</name>
<dbReference type="PANTHER" id="PTHR22911:SF137">
    <property type="entry name" value="SOLUTE CARRIER FAMILY 35 MEMBER G2-RELATED"/>
    <property type="match status" value="1"/>
</dbReference>
<feature type="transmembrane region" description="Helical" evidence="2">
    <location>
        <begin position="148"/>
        <end position="169"/>
    </location>
</feature>
<feature type="transmembrane region" description="Helical" evidence="2">
    <location>
        <begin position="34"/>
        <end position="52"/>
    </location>
</feature>
<feature type="transmembrane region" description="Helical" evidence="2">
    <location>
        <begin position="268"/>
        <end position="290"/>
    </location>
</feature>
<keyword evidence="5" id="KW-1185">Reference proteome</keyword>
<feature type="transmembrane region" description="Helical" evidence="2">
    <location>
        <begin position="72"/>
        <end position="91"/>
    </location>
</feature>
<evidence type="ECO:0000313" key="4">
    <source>
        <dbReference type="EMBL" id="MBC8536393.1"/>
    </source>
</evidence>
<dbReference type="SUPFAM" id="SSF103481">
    <property type="entry name" value="Multidrug resistance efflux transporter EmrE"/>
    <property type="match status" value="2"/>
</dbReference>
<protein>
    <submittedName>
        <fullName evidence="4">DMT family transporter</fullName>
    </submittedName>
</protein>
<feature type="transmembrane region" description="Helical" evidence="2">
    <location>
        <begin position="242"/>
        <end position="262"/>
    </location>
</feature>
<reference evidence="4" key="1">
    <citation type="submission" date="2020-08" db="EMBL/GenBank/DDBJ databases">
        <title>Genome public.</title>
        <authorList>
            <person name="Liu C."/>
            <person name="Sun Q."/>
        </authorList>
    </citation>
    <scope>NUCLEOTIDE SEQUENCE</scope>
    <source>
        <strain evidence="4">BX7</strain>
    </source>
</reference>
<dbReference type="GO" id="GO:0016020">
    <property type="term" value="C:membrane"/>
    <property type="evidence" value="ECO:0007669"/>
    <property type="project" value="InterPro"/>
</dbReference>
<keyword evidence="2" id="KW-0472">Membrane</keyword>
<keyword evidence="2" id="KW-0812">Transmembrane</keyword>
<comment type="similarity">
    <text evidence="1">Belongs to the EamA transporter family.</text>
</comment>
<evidence type="ECO:0000256" key="2">
    <source>
        <dbReference type="SAM" id="Phobius"/>
    </source>
</evidence>
<gene>
    <name evidence="4" type="ORF">H8695_06760</name>
</gene>
<dbReference type="PANTHER" id="PTHR22911">
    <property type="entry name" value="ACYL-MALONYL CONDENSING ENZYME-RELATED"/>
    <property type="match status" value="1"/>
</dbReference>
<keyword evidence="2" id="KW-1133">Transmembrane helix</keyword>
<dbReference type="InterPro" id="IPR037185">
    <property type="entry name" value="EmrE-like"/>
</dbReference>
<dbReference type="InterPro" id="IPR000620">
    <property type="entry name" value="EamA_dom"/>
</dbReference>
<feature type="domain" description="EamA" evidence="3">
    <location>
        <begin position="7"/>
        <end position="140"/>
    </location>
</feature>
<dbReference type="EMBL" id="JACRSP010000002">
    <property type="protein sequence ID" value="MBC8536393.1"/>
    <property type="molecule type" value="Genomic_DNA"/>
</dbReference>
<dbReference type="Proteomes" id="UP000620366">
    <property type="component" value="Unassembled WGS sequence"/>
</dbReference>
<dbReference type="AlphaFoldDB" id="A0A926DD42"/>
<feature type="transmembrane region" description="Helical" evidence="2">
    <location>
        <begin position="181"/>
        <end position="200"/>
    </location>
</feature>
<dbReference type="Pfam" id="PF00892">
    <property type="entry name" value="EamA"/>
    <property type="match status" value="2"/>
</dbReference>
<accession>A0A926DD42</accession>
<feature type="transmembrane region" description="Helical" evidence="2">
    <location>
        <begin position="125"/>
        <end position="142"/>
    </location>
</feature>